<sequence length="68" mass="7842">MGILTTGSVQKHKCVTVWLIRALKRRRELVDSFKQQTQLSCILLTSLTVNSGTPENILQRSIQRNFRE</sequence>
<evidence type="ECO:0000313" key="1">
    <source>
        <dbReference type="EMBL" id="MCJ8731807.1"/>
    </source>
</evidence>
<reference evidence="1" key="1">
    <citation type="submission" date="2020-02" db="EMBL/GenBank/DDBJ databases">
        <title>Genome sequencing of the panga catfish, Pangasius djambal.</title>
        <authorList>
            <person name="Wen M."/>
            <person name="Zahm M."/>
            <person name="Roques C."/>
            <person name="Cabau C."/>
            <person name="Klopp C."/>
            <person name="Donnadieu C."/>
            <person name="Jouanno E."/>
            <person name="Avarre J.-C."/>
            <person name="Campet M."/>
            <person name="Ha T."/>
            <person name="Dugue R."/>
            <person name="Lampietro C."/>
            <person name="Louis A."/>
            <person name="Herpin A."/>
            <person name="Echchiki A."/>
            <person name="Berthelot C."/>
            <person name="Parey E."/>
            <person name="Roest-Crollius H."/>
            <person name="Braasch I."/>
            <person name="Postlethwait J.H."/>
            <person name="Bobe J."/>
            <person name="Montfort J."/>
            <person name="Bouchez O."/>
            <person name="Begum T."/>
            <person name="Schartl M."/>
            <person name="Gustiano R."/>
            <person name="Guiguen Y."/>
        </authorList>
    </citation>
    <scope>NUCLEOTIDE SEQUENCE</scope>
    <source>
        <strain evidence="1">Pdj_M5554</strain>
    </source>
</reference>
<keyword evidence="2" id="KW-1185">Reference proteome</keyword>
<protein>
    <submittedName>
        <fullName evidence="1">Uncharacterized protein</fullName>
    </submittedName>
</protein>
<comment type="caution">
    <text evidence="1">The sequence shown here is derived from an EMBL/GenBank/DDBJ whole genome shotgun (WGS) entry which is preliminary data.</text>
</comment>
<organism evidence="1 2">
    <name type="scientific">Pangasius djambal</name>
    <dbReference type="NCBI Taxonomy" id="1691987"/>
    <lineage>
        <taxon>Eukaryota</taxon>
        <taxon>Metazoa</taxon>
        <taxon>Chordata</taxon>
        <taxon>Craniata</taxon>
        <taxon>Vertebrata</taxon>
        <taxon>Euteleostomi</taxon>
        <taxon>Actinopterygii</taxon>
        <taxon>Neopterygii</taxon>
        <taxon>Teleostei</taxon>
        <taxon>Ostariophysi</taxon>
        <taxon>Siluriformes</taxon>
        <taxon>Pangasiidae</taxon>
        <taxon>Pangasius</taxon>
    </lineage>
</organism>
<proteinExistence type="predicted"/>
<name>A0ACC5Y8E9_9TELE</name>
<evidence type="ECO:0000313" key="2">
    <source>
        <dbReference type="Proteomes" id="UP000830395"/>
    </source>
</evidence>
<dbReference type="Proteomes" id="UP000830395">
    <property type="component" value="Chromosome 4"/>
</dbReference>
<gene>
    <name evidence="1" type="ORF">PDJAM_G00203950</name>
</gene>
<accession>A0ACC5Y8E9</accession>
<dbReference type="EMBL" id="CM040978">
    <property type="protein sequence ID" value="MCJ8731807.1"/>
    <property type="molecule type" value="Genomic_DNA"/>
</dbReference>